<dbReference type="EMBL" id="QQZZ01000024">
    <property type="protein sequence ID" value="RMZ47691.1"/>
    <property type="molecule type" value="Genomic_DNA"/>
</dbReference>
<dbReference type="AlphaFoldDB" id="A0AB74CND0"/>
<evidence type="ECO:0000256" key="4">
    <source>
        <dbReference type="RuleBase" id="RU368055"/>
    </source>
</evidence>
<name>A0AB74CND0_ASPFL</name>
<comment type="subunit">
    <text evidence="4">Component of the large ribosomal subunit.</text>
</comment>
<evidence type="ECO:0000256" key="3">
    <source>
        <dbReference type="ARBA" id="ARBA00043969"/>
    </source>
</evidence>
<gene>
    <name evidence="6" type="ORF">CA14_010713</name>
</gene>
<reference evidence="6 7" key="1">
    <citation type="submission" date="2018-07" db="EMBL/GenBank/DDBJ databases">
        <title>Identification of spontaneous genetic mutation associated with occurrence of a yellow conidial color mutant of Aspergillus flavus.</title>
        <authorList>
            <person name="Chang P.-K."/>
            <person name="Mack B.M."/>
            <person name="Scharfenstein L."/>
            <person name="Gilbert M.K."/>
        </authorList>
    </citation>
    <scope>NUCLEOTIDE SEQUENCE [LARGE SCALE GENOMIC DNA]</scope>
    <source>
        <strain evidence="6 7">CA14</strain>
    </source>
</reference>
<dbReference type="Proteomes" id="UP000275480">
    <property type="component" value="Unassembled WGS sequence"/>
</dbReference>
<evidence type="ECO:0000256" key="2">
    <source>
        <dbReference type="ARBA" id="ARBA00023274"/>
    </source>
</evidence>
<evidence type="ECO:0000256" key="1">
    <source>
        <dbReference type="ARBA" id="ARBA00022980"/>
    </source>
</evidence>
<protein>
    <recommendedName>
        <fullName evidence="4">60S ribosomal protein L41</fullName>
    </recommendedName>
</protein>
<feature type="region of interest" description="Disordered" evidence="5">
    <location>
        <begin position="42"/>
        <end position="62"/>
    </location>
</feature>
<evidence type="ECO:0000313" key="6">
    <source>
        <dbReference type="EMBL" id="RMZ47691.1"/>
    </source>
</evidence>
<dbReference type="GO" id="GO:0005840">
    <property type="term" value="C:ribosome"/>
    <property type="evidence" value="ECO:0007669"/>
    <property type="project" value="UniProtKB-KW"/>
</dbReference>
<proteinExistence type="inferred from homology"/>
<organism evidence="6 7">
    <name type="scientific">Aspergillus flavus</name>
    <dbReference type="NCBI Taxonomy" id="5059"/>
    <lineage>
        <taxon>Eukaryota</taxon>
        <taxon>Fungi</taxon>
        <taxon>Dikarya</taxon>
        <taxon>Ascomycota</taxon>
        <taxon>Pezizomycotina</taxon>
        <taxon>Eurotiomycetes</taxon>
        <taxon>Eurotiomycetidae</taxon>
        <taxon>Eurotiales</taxon>
        <taxon>Aspergillaceae</taxon>
        <taxon>Aspergillus</taxon>
        <taxon>Aspergillus subgen. Circumdati</taxon>
    </lineage>
</organism>
<comment type="similarity">
    <text evidence="3 4">Belongs to the eukaryotic ribosomal protein eS32 family.</text>
</comment>
<dbReference type="InterPro" id="IPR007836">
    <property type="entry name" value="Ribosomal_eS32"/>
</dbReference>
<evidence type="ECO:0000256" key="5">
    <source>
        <dbReference type="SAM" id="MobiDB-lite"/>
    </source>
</evidence>
<comment type="caution">
    <text evidence="6">The sequence shown here is derived from an EMBL/GenBank/DDBJ whole genome shotgun (WGS) entry which is preliminary data.</text>
</comment>
<dbReference type="GO" id="GO:0006412">
    <property type="term" value="P:translation"/>
    <property type="evidence" value="ECO:0007669"/>
    <property type="project" value="InterPro"/>
</dbReference>
<accession>A0AB74CND0</accession>
<keyword evidence="2 4" id="KW-0687">Ribonucleoprotein</keyword>
<dbReference type="Pfam" id="PF05162">
    <property type="entry name" value="Ribosomal_L41"/>
    <property type="match status" value="1"/>
</dbReference>
<evidence type="ECO:0000313" key="7">
    <source>
        <dbReference type="Proteomes" id="UP000275480"/>
    </source>
</evidence>
<sequence length="62" mass="7548">MPSRQPRRTQEARPAAALRLSFNHLLILAEVLEPSTKMRAKWRKKRVRRLKRKRRKMRARSK</sequence>
<keyword evidence="1 4" id="KW-0689">Ribosomal protein</keyword>
<dbReference type="GO" id="GO:1990904">
    <property type="term" value="C:ribonucleoprotein complex"/>
    <property type="evidence" value="ECO:0007669"/>
    <property type="project" value="UniProtKB-KW"/>
</dbReference>
<dbReference type="GO" id="GO:0003735">
    <property type="term" value="F:structural constituent of ribosome"/>
    <property type="evidence" value="ECO:0007669"/>
    <property type="project" value="UniProtKB-UniRule"/>
</dbReference>